<dbReference type="InterPro" id="IPR001969">
    <property type="entry name" value="Aspartic_peptidase_AS"/>
</dbReference>
<dbReference type="PANTHER" id="PTHR47966:SF6">
    <property type="entry name" value="PEPTIDASE A1 DOMAIN-CONTAINING PROTEIN"/>
    <property type="match status" value="1"/>
</dbReference>
<dbReference type="OrthoDB" id="771136at2759"/>
<feature type="signal peptide" evidence="6">
    <location>
        <begin position="1"/>
        <end position="25"/>
    </location>
</feature>
<accession>A0A5C5G3Y5</accession>
<reference evidence="8 9" key="1">
    <citation type="submission" date="2019-03" db="EMBL/GenBank/DDBJ databases">
        <title>Rhodosporidium diobovatum UCD-FST 08-225 genome sequencing, assembly, and annotation.</title>
        <authorList>
            <person name="Fakankun I.U."/>
            <person name="Fristensky B."/>
            <person name="Levin D.B."/>
        </authorList>
    </citation>
    <scope>NUCLEOTIDE SEQUENCE [LARGE SCALE GENOMIC DNA]</scope>
    <source>
        <strain evidence="8 9">UCD-FST 08-225</strain>
    </source>
</reference>
<keyword evidence="4" id="KW-0378">Hydrolase</keyword>
<feature type="chain" id="PRO_5023091657" evidence="6">
    <location>
        <begin position="26"/>
        <end position="492"/>
    </location>
</feature>
<dbReference type="Gene3D" id="2.40.70.10">
    <property type="entry name" value="Acid Proteases"/>
    <property type="match status" value="2"/>
</dbReference>
<dbReference type="InterPro" id="IPR001461">
    <property type="entry name" value="Aspartic_peptidase_A1"/>
</dbReference>
<dbReference type="PROSITE" id="PS00141">
    <property type="entry name" value="ASP_PROTEASE"/>
    <property type="match status" value="1"/>
</dbReference>
<dbReference type="InterPro" id="IPR034164">
    <property type="entry name" value="Pepsin-like_dom"/>
</dbReference>
<protein>
    <submittedName>
        <fullName evidence="8">Aspartic peptidase domain-containing protein</fullName>
    </submittedName>
</protein>
<feature type="region of interest" description="Disordered" evidence="5">
    <location>
        <begin position="444"/>
        <end position="468"/>
    </location>
</feature>
<evidence type="ECO:0000256" key="2">
    <source>
        <dbReference type="ARBA" id="ARBA00022750"/>
    </source>
</evidence>
<evidence type="ECO:0000259" key="7">
    <source>
        <dbReference type="PROSITE" id="PS51767"/>
    </source>
</evidence>
<dbReference type="PANTHER" id="PTHR47966">
    <property type="entry name" value="BETA-SITE APP-CLEAVING ENZYME, ISOFORM A-RELATED"/>
    <property type="match status" value="1"/>
</dbReference>
<dbReference type="SUPFAM" id="SSF50630">
    <property type="entry name" value="Acid proteases"/>
    <property type="match status" value="1"/>
</dbReference>
<dbReference type="GO" id="GO:0006508">
    <property type="term" value="P:proteolysis"/>
    <property type="evidence" value="ECO:0007669"/>
    <property type="project" value="UniProtKB-KW"/>
</dbReference>
<evidence type="ECO:0000313" key="9">
    <source>
        <dbReference type="Proteomes" id="UP000311382"/>
    </source>
</evidence>
<keyword evidence="9" id="KW-1185">Reference proteome</keyword>
<dbReference type="AlphaFoldDB" id="A0A5C5G3Y5"/>
<evidence type="ECO:0000256" key="6">
    <source>
        <dbReference type="SAM" id="SignalP"/>
    </source>
</evidence>
<evidence type="ECO:0000256" key="1">
    <source>
        <dbReference type="ARBA" id="ARBA00007447"/>
    </source>
</evidence>
<feature type="active site" evidence="3">
    <location>
        <position position="327"/>
    </location>
</feature>
<evidence type="ECO:0000256" key="5">
    <source>
        <dbReference type="SAM" id="MobiDB-lite"/>
    </source>
</evidence>
<evidence type="ECO:0000256" key="3">
    <source>
        <dbReference type="PIRSR" id="PIRSR601461-1"/>
    </source>
</evidence>
<feature type="active site" evidence="3">
    <location>
        <position position="139"/>
    </location>
</feature>
<evidence type="ECO:0000256" key="4">
    <source>
        <dbReference type="RuleBase" id="RU000454"/>
    </source>
</evidence>
<dbReference type="PROSITE" id="PS51767">
    <property type="entry name" value="PEPTIDASE_A1"/>
    <property type="match status" value="1"/>
</dbReference>
<feature type="region of interest" description="Disordered" evidence="5">
    <location>
        <begin position="87"/>
        <end position="111"/>
    </location>
</feature>
<comment type="similarity">
    <text evidence="1 4">Belongs to the peptidase A1 family.</text>
</comment>
<sequence length="492" mass="49858">MPAALSSPLALSLSALAAAAHLASASPLRPGFAAAAAAPLEARSPAPAPAPASQPLSVPLTRRGATLEKRRDADWFLRKAQGMRSKYGAKVPGGASAPSAAQQQQKRQTDLAMTSYQDSEWYGEIDVGTPATAFSVVLDTGSADLILAETNCNGCSSSTPGYQPSTSSTSSTSSQDFSIQYGSGSATGTLVQDRISIGNYTQPEQVFAACDTLENIVDGTISGILGLGWEALASSGEMPLVESLWRDGTLPEGVFGFAFETHTFTTTSSPTAPGGTLTIGGVDTSAYSGELNWVNIVQPAAYWAIPLQDVHVGGQSLGVTDPAVVIDTGTTLIGGPQSFAEAVYAQIPNAQAITLQGESGYYAYPCDQSVDVSLTFGGVEYSIDSDQFNAGAVNARGSLCLGAVFALETSSQSTVNIIVGDAFLTGVYSAYRFTDPPAVGFATRGSGGDANTGSSDSSTGGGTSAATSLAPSGGKTAGAVALAASVAALVFA</sequence>
<keyword evidence="4" id="KW-0645">Protease</keyword>
<comment type="caution">
    <text evidence="8">The sequence shown here is derived from an EMBL/GenBank/DDBJ whole genome shotgun (WGS) entry which is preliminary data.</text>
</comment>
<feature type="region of interest" description="Disordered" evidence="5">
    <location>
        <begin position="43"/>
        <end position="64"/>
    </location>
</feature>
<evidence type="ECO:0000313" key="8">
    <source>
        <dbReference type="EMBL" id="TNY23169.1"/>
    </source>
</evidence>
<dbReference type="GO" id="GO:0004190">
    <property type="term" value="F:aspartic-type endopeptidase activity"/>
    <property type="evidence" value="ECO:0007669"/>
    <property type="project" value="UniProtKB-KW"/>
</dbReference>
<dbReference type="InterPro" id="IPR033121">
    <property type="entry name" value="PEPTIDASE_A1"/>
</dbReference>
<dbReference type="InterPro" id="IPR021109">
    <property type="entry name" value="Peptidase_aspartic_dom_sf"/>
</dbReference>
<dbReference type="STRING" id="5288.A0A5C5G3Y5"/>
<keyword evidence="2 4" id="KW-0064">Aspartyl protease</keyword>
<dbReference type="Pfam" id="PF00026">
    <property type="entry name" value="Asp"/>
    <property type="match status" value="1"/>
</dbReference>
<dbReference type="Proteomes" id="UP000311382">
    <property type="component" value="Unassembled WGS sequence"/>
</dbReference>
<feature type="domain" description="Peptidase A1" evidence="7">
    <location>
        <begin position="121"/>
        <end position="442"/>
    </location>
</feature>
<organism evidence="8 9">
    <name type="scientific">Rhodotorula diobovata</name>
    <dbReference type="NCBI Taxonomy" id="5288"/>
    <lineage>
        <taxon>Eukaryota</taxon>
        <taxon>Fungi</taxon>
        <taxon>Dikarya</taxon>
        <taxon>Basidiomycota</taxon>
        <taxon>Pucciniomycotina</taxon>
        <taxon>Microbotryomycetes</taxon>
        <taxon>Sporidiobolales</taxon>
        <taxon>Sporidiobolaceae</taxon>
        <taxon>Rhodotorula</taxon>
    </lineage>
</organism>
<feature type="compositionally biased region" description="Low complexity" evidence="5">
    <location>
        <begin position="157"/>
        <end position="175"/>
    </location>
</feature>
<dbReference type="CDD" id="cd05471">
    <property type="entry name" value="pepsin_like"/>
    <property type="match status" value="1"/>
</dbReference>
<proteinExistence type="inferred from homology"/>
<name>A0A5C5G3Y5_9BASI</name>
<gene>
    <name evidence="8" type="ORF">DMC30DRAFT_373074</name>
</gene>
<feature type="compositionally biased region" description="Low complexity" evidence="5">
    <location>
        <begin position="451"/>
        <end position="468"/>
    </location>
</feature>
<dbReference type="PRINTS" id="PR00792">
    <property type="entry name" value="PEPSIN"/>
</dbReference>
<dbReference type="EMBL" id="SOZI01000014">
    <property type="protein sequence ID" value="TNY23169.1"/>
    <property type="molecule type" value="Genomic_DNA"/>
</dbReference>
<feature type="compositionally biased region" description="Low complexity" evidence="5">
    <location>
        <begin position="92"/>
        <end position="105"/>
    </location>
</feature>
<keyword evidence="6" id="KW-0732">Signal</keyword>
<feature type="region of interest" description="Disordered" evidence="5">
    <location>
        <begin position="157"/>
        <end position="177"/>
    </location>
</feature>